<gene>
    <name evidence="1" type="ORF">S03H2_41572</name>
</gene>
<organism evidence="1">
    <name type="scientific">marine sediment metagenome</name>
    <dbReference type="NCBI Taxonomy" id="412755"/>
    <lineage>
        <taxon>unclassified sequences</taxon>
        <taxon>metagenomes</taxon>
        <taxon>ecological metagenomes</taxon>
    </lineage>
</organism>
<dbReference type="EMBL" id="BARU01025827">
    <property type="protein sequence ID" value="GAH71030.1"/>
    <property type="molecule type" value="Genomic_DNA"/>
</dbReference>
<reference evidence="1" key="1">
    <citation type="journal article" date="2014" name="Front. Microbiol.">
        <title>High frequency of phylogenetically diverse reductive dehalogenase-homologous genes in deep subseafloor sedimentary metagenomes.</title>
        <authorList>
            <person name="Kawai M."/>
            <person name="Futagami T."/>
            <person name="Toyoda A."/>
            <person name="Takaki Y."/>
            <person name="Nishi S."/>
            <person name="Hori S."/>
            <person name="Arai W."/>
            <person name="Tsubouchi T."/>
            <person name="Morono Y."/>
            <person name="Uchiyama I."/>
            <person name="Ito T."/>
            <person name="Fujiyama A."/>
            <person name="Inagaki F."/>
            <person name="Takami H."/>
        </authorList>
    </citation>
    <scope>NUCLEOTIDE SEQUENCE</scope>
    <source>
        <strain evidence="1">Expedition CK06-06</strain>
    </source>
</reference>
<sequence>MSDNTDKQIQEAEMRGLLREMPWRGALEKDVYIMRDRHGSVVFAESHLKPIAGDYIVRACNAHRALAEALKCAKSCVGGSNVRENPSLWVRDKTQERIDAALALAKEPGVPEIIETLHAKRGEVYQDKATGRKFAVRNPHELASDKFEKVADRPHGDGDFSYVCGSDYCRCMQ</sequence>
<name>X1IP71_9ZZZZ</name>
<dbReference type="AlphaFoldDB" id="X1IP71"/>
<evidence type="ECO:0000313" key="1">
    <source>
        <dbReference type="EMBL" id="GAH71030.1"/>
    </source>
</evidence>
<comment type="caution">
    <text evidence="1">The sequence shown here is derived from an EMBL/GenBank/DDBJ whole genome shotgun (WGS) entry which is preliminary data.</text>
</comment>
<protein>
    <submittedName>
        <fullName evidence="1">Uncharacterized protein</fullName>
    </submittedName>
</protein>
<accession>X1IP71</accession>
<proteinExistence type="predicted"/>